<dbReference type="GO" id="GO:0016491">
    <property type="term" value="F:oxidoreductase activity"/>
    <property type="evidence" value="ECO:0007669"/>
    <property type="project" value="UniProtKB-KW"/>
</dbReference>
<evidence type="ECO:0000313" key="8">
    <source>
        <dbReference type="Proteomes" id="UP001449657"/>
    </source>
</evidence>
<reference evidence="7 8" key="1">
    <citation type="submission" date="2024-03" db="EMBL/GenBank/DDBJ databases">
        <title>Chitinophaga caseinilytica sp. nov., a casein hydrolysing bacterium isolated from forest soil.</title>
        <authorList>
            <person name="Lee D.S."/>
            <person name="Han D.M."/>
            <person name="Baek J.H."/>
            <person name="Choi D.G."/>
            <person name="Jeon J.H."/>
            <person name="Jeon C.O."/>
        </authorList>
    </citation>
    <scope>NUCLEOTIDE SEQUENCE [LARGE SCALE GENOMIC DNA]</scope>
    <source>
        <strain evidence="7 8">KACC 19118</strain>
    </source>
</reference>
<evidence type="ECO:0000256" key="1">
    <source>
        <dbReference type="ARBA" id="ARBA00004370"/>
    </source>
</evidence>
<sequence>MTGFFKYVFSEAVLTLLRYYFVAGLAFLICYRFLSIRLSNNKIQERKASRKDFLREVMHSSISSFLLAATAIFAFSEWVRPYTMIYMDIQAYPAWWVPVSVGLALIVHDTYFYWMHRILHHRKLFRLTHLVHHQSTNPSPWTAYSFHVLEAAAEGAVVIVLVFTMPMHPLSVALFALSSLVINVYGHLGYEIMPKQFRHSLLFEVLNTSTYHNLHHSKFKGNYGLYFRVWDRLCGTEHPDYVKMYDRIQERRFGAK</sequence>
<feature type="domain" description="Fatty acid hydroxylase" evidence="6">
    <location>
        <begin position="103"/>
        <end position="236"/>
    </location>
</feature>
<keyword evidence="3 5" id="KW-1133">Transmembrane helix</keyword>
<evidence type="ECO:0000259" key="6">
    <source>
        <dbReference type="Pfam" id="PF04116"/>
    </source>
</evidence>
<feature type="transmembrane region" description="Helical" evidence="5">
    <location>
        <begin position="57"/>
        <end position="75"/>
    </location>
</feature>
<evidence type="ECO:0000256" key="3">
    <source>
        <dbReference type="ARBA" id="ARBA00022989"/>
    </source>
</evidence>
<gene>
    <name evidence="7" type="ORF">WJU22_16775</name>
</gene>
<name>A0ABZ2YX32_9BACT</name>
<dbReference type="EMBL" id="CP150096">
    <property type="protein sequence ID" value="WZN44550.1"/>
    <property type="molecule type" value="Genomic_DNA"/>
</dbReference>
<keyword evidence="7" id="KW-0560">Oxidoreductase</keyword>
<dbReference type="RefSeq" id="WP_341839330.1">
    <property type="nucleotide sequence ID" value="NZ_CP149792.1"/>
</dbReference>
<dbReference type="InterPro" id="IPR050307">
    <property type="entry name" value="Sterol_Desaturase_Related"/>
</dbReference>
<dbReference type="InterPro" id="IPR006694">
    <property type="entry name" value="Fatty_acid_hydroxylase"/>
</dbReference>
<feature type="transmembrane region" description="Helical" evidence="5">
    <location>
        <begin position="95"/>
        <end position="114"/>
    </location>
</feature>
<protein>
    <submittedName>
        <fullName evidence="7">Sterol desaturase family protein</fullName>
        <ecNumber evidence="7">1.-.-.-</ecNumber>
    </submittedName>
</protein>
<dbReference type="Proteomes" id="UP001449657">
    <property type="component" value="Chromosome"/>
</dbReference>
<evidence type="ECO:0000256" key="4">
    <source>
        <dbReference type="ARBA" id="ARBA00023136"/>
    </source>
</evidence>
<dbReference type="Pfam" id="PF04116">
    <property type="entry name" value="FA_hydroxylase"/>
    <property type="match status" value="1"/>
</dbReference>
<keyword evidence="4 5" id="KW-0472">Membrane</keyword>
<feature type="transmembrane region" description="Helical" evidence="5">
    <location>
        <begin position="170"/>
        <end position="190"/>
    </location>
</feature>
<comment type="subcellular location">
    <subcellularLocation>
        <location evidence="1">Membrane</location>
    </subcellularLocation>
</comment>
<feature type="transmembrane region" description="Helical" evidence="5">
    <location>
        <begin position="144"/>
        <end position="164"/>
    </location>
</feature>
<feature type="transmembrane region" description="Helical" evidence="5">
    <location>
        <begin position="17"/>
        <end position="36"/>
    </location>
</feature>
<accession>A0ABZ2YX32</accession>
<evidence type="ECO:0000256" key="5">
    <source>
        <dbReference type="SAM" id="Phobius"/>
    </source>
</evidence>
<proteinExistence type="predicted"/>
<organism evidence="7 8">
    <name type="scientific">Chitinophaga caseinilytica</name>
    <dbReference type="NCBI Taxonomy" id="2267521"/>
    <lineage>
        <taxon>Bacteria</taxon>
        <taxon>Pseudomonadati</taxon>
        <taxon>Bacteroidota</taxon>
        <taxon>Chitinophagia</taxon>
        <taxon>Chitinophagales</taxon>
        <taxon>Chitinophagaceae</taxon>
        <taxon>Chitinophaga</taxon>
    </lineage>
</organism>
<dbReference type="PANTHER" id="PTHR11863">
    <property type="entry name" value="STEROL DESATURASE"/>
    <property type="match status" value="1"/>
</dbReference>
<evidence type="ECO:0000256" key="2">
    <source>
        <dbReference type="ARBA" id="ARBA00022692"/>
    </source>
</evidence>
<keyword evidence="2 5" id="KW-0812">Transmembrane</keyword>
<keyword evidence="8" id="KW-1185">Reference proteome</keyword>
<dbReference type="EC" id="1.-.-.-" evidence="7"/>
<evidence type="ECO:0000313" key="7">
    <source>
        <dbReference type="EMBL" id="WZN44550.1"/>
    </source>
</evidence>